<dbReference type="Proteomes" id="UP001168146">
    <property type="component" value="Unassembled WGS sequence"/>
</dbReference>
<keyword evidence="4" id="KW-1185">Reference proteome</keyword>
<evidence type="ECO:0000313" key="2">
    <source>
        <dbReference type="EMBL" id="KAK0949625.1"/>
    </source>
</evidence>
<evidence type="ECO:0000313" key="3">
    <source>
        <dbReference type="Proteomes" id="UP001168146"/>
    </source>
</evidence>
<dbReference type="EMBL" id="JASUXU010000187">
    <property type="protein sequence ID" value="KAK0302455.1"/>
    <property type="molecule type" value="Genomic_DNA"/>
</dbReference>
<dbReference type="Proteomes" id="UP001175353">
    <property type="component" value="Unassembled WGS sequence"/>
</dbReference>
<feature type="non-terminal residue" evidence="1">
    <location>
        <position position="101"/>
    </location>
</feature>
<reference evidence="1" key="1">
    <citation type="submission" date="2021-12" db="EMBL/GenBank/DDBJ databases">
        <title>Black yeast isolated from Biological Soil Crust.</title>
        <authorList>
            <person name="Kurbessoian T."/>
        </authorList>
    </citation>
    <scope>NUCLEOTIDE SEQUENCE</scope>
    <source>
        <strain evidence="1">CCFEE 5208</strain>
    </source>
</reference>
<evidence type="ECO:0000313" key="1">
    <source>
        <dbReference type="EMBL" id="KAK0302455.1"/>
    </source>
</evidence>
<protein>
    <submittedName>
        <fullName evidence="1">Uncharacterized protein</fullName>
    </submittedName>
</protein>
<gene>
    <name evidence="1" type="ORF">LTR82_017872</name>
    <name evidence="2" type="ORF">LTR91_026302</name>
</gene>
<reference evidence="2" key="2">
    <citation type="submission" date="2023-06" db="EMBL/GenBank/DDBJ databases">
        <title>Black Yeasts Isolated from many extreme environments.</title>
        <authorList>
            <person name="Coleine C."/>
            <person name="Stajich J.E."/>
            <person name="Selbmann L."/>
        </authorList>
    </citation>
    <scope>NUCLEOTIDE SEQUENCE</scope>
    <source>
        <strain evidence="2">CCFEE 5200</strain>
    </source>
</reference>
<evidence type="ECO:0000313" key="4">
    <source>
        <dbReference type="Proteomes" id="UP001175353"/>
    </source>
</evidence>
<dbReference type="EMBL" id="JAUJLE010001070">
    <property type="protein sequence ID" value="KAK0949625.1"/>
    <property type="molecule type" value="Genomic_DNA"/>
</dbReference>
<sequence>MSPQDTVPALYFSPKLSPAKAGELLRRDQEAFDQMEFPNLPELIDDTDCESPLALETLGTGKETPTATGARACGFLHCPYCDSILKWVFVKQSKDGLHQVQ</sequence>
<organism evidence="1 3">
    <name type="scientific">Friedmanniomyces endolithicus</name>
    <dbReference type="NCBI Taxonomy" id="329885"/>
    <lineage>
        <taxon>Eukaryota</taxon>
        <taxon>Fungi</taxon>
        <taxon>Dikarya</taxon>
        <taxon>Ascomycota</taxon>
        <taxon>Pezizomycotina</taxon>
        <taxon>Dothideomycetes</taxon>
        <taxon>Dothideomycetidae</taxon>
        <taxon>Mycosphaerellales</taxon>
        <taxon>Teratosphaeriaceae</taxon>
        <taxon>Friedmanniomyces</taxon>
    </lineage>
</organism>
<dbReference type="AlphaFoldDB" id="A0AAN6IZ45"/>
<comment type="caution">
    <text evidence="1">The sequence shown here is derived from an EMBL/GenBank/DDBJ whole genome shotgun (WGS) entry which is preliminary data.</text>
</comment>
<accession>A0AAN6IZ45</accession>
<proteinExistence type="predicted"/>
<name>A0AAN6IZ45_9PEZI</name>